<dbReference type="RefSeq" id="WP_146787145.1">
    <property type="nucleotide sequence ID" value="NZ_BAABIO010000001.1"/>
</dbReference>
<evidence type="ECO:0000313" key="1">
    <source>
        <dbReference type="EMBL" id="QEC56438.1"/>
    </source>
</evidence>
<keyword evidence="2" id="KW-1185">Reference proteome</keyword>
<dbReference type="Proteomes" id="UP000321204">
    <property type="component" value="Chromosome"/>
</dbReference>
<protein>
    <submittedName>
        <fullName evidence="1">Uncharacterized protein</fullName>
    </submittedName>
</protein>
<gene>
    <name evidence="1" type="ORF">FSB75_11215</name>
</gene>
<evidence type="ECO:0000313" key="2">
    <source>
        <dbReference type="Proteomes" id="UP000321204"/>
    </source>
</evidence>
<accession>A0A5B8UIP3</accession>
<dbReference type="AlphaFoldDB" id="A0A5B8UIP3"/>
<dbReference type="KEGG" id="fgg:FSB75_11215"/>
<proteinExistence type="predicted"/>
<organism evidence="1 2">
    <name type="scientific">Flavisolibacter ginsenosidimutans</name>
    <dbReference type="NCBI Taxonomy" id="661481"/>
    <lineage>
        <taxon>Bacteria</taxon>
        <taxon>Pseudomonadati</taxon>
        <taxon>Bacteroidota</taxon>
        <taxon>Chitinophagia</taxon>
        <taxon>Chitinophagales</taxon>
        <taxon>Chitinophagaceae</taxon>
        <taxon>Flavisolibacter</taxon>
    </lineage>
</organism>
<sequence>MKRKIATLTIPVPYKRAGNVISQQPVTFDVYEEDNRYEIAPLLDGNELAIANLPVSLHFEMQNDKPVSLRGKKDGNLHVIQDIASKLQEQGLLA</sequence>
<dbReference type="OrthoDB" id="677760at2"/>
<name>A0A5B8UIP3_9BACT</name>
<dbReference type="EMBL" id="CP042433">
    <property type="protein sequence ID" value="QEC56438.1"/>
    <property type="molecule type" value="Genomic_DNA"/>
</dbReference>
<reference evidence="1 2" key="1">
    <citation type="journal article" date="2015" name="Int. J. Syst. Evol. Microbiol.">
        <title>Flavisolibacter ginsenosidimutans sp. nov., with ginsenoside-converting activity isolated from soil used for cultivating ginseng.</title>
        <authorList>
            <person name="Zhao Y."/>
            <person name="Liu Q."/>
            <person name="Kang M.S."/>
            <person name="Jin F."/>
            <person name="Yu H."/>
            <person name="Im W.T."/>
        </authorList>
    </citation>
    <scope>NUCLEOTIDE SEQUENCE [LARGE SCALE GENOMIC DNA]</scope>
    <source>
        <strain evidence="1 2">Gsoil 636</strain>
    </source>
</reference>